<comment type="caution">
    <text evidence="2">The sequence shown here is derived from an EMBL/GenBank/DDBJ whole genome shotgun (WGS) entry which is preliminary data.</text>
</comment>
<reference evidence="2" key="1">
    <citation type="submission" date="2020-04" db="EMBL/GenBank/DDBJ databases">
        <authorList>
            <person name="Alioto T."/>
            <person name="Alioto T."/>
            <person name="Gomez Garrido J."/>
        </authorList>
    </citation>
    <scope>NUCLEOTIDE SEQUENCE</scope>
    <source>
        <strain evidence="2">A484AB</strain>
    </source>
</reference>
<evidence type="ECO:0000313" key="3">
    <source>
        <dbReference type="Proteomes" id="UP001152795"/>
    </source>
</evidence>
<dbReference type="EMBL" id="CACRXK020003322">
    <property type="protein sequence ID" value="CAB3998312.1"/>
    <property type="molecule type" value="Genomic_DNA"/>
</dbReference>
<keyword evidence="3" id="KW-1185">Reference proteome</keyword>
<dbReference type="OrthoDB" id="5987487at2759"/>
<evidence type="ECO:0000313" key="2">
    <source>
        <dbReference type="EMBL" id="CAB3998312.1"/>
    </source>
</evidence>
<sequence>MFINSTNDERLTKLQKFYNVIAEWADNCKESKTSFVSDKLWFDLQSMCIGFKSLVSIKLQNFPNSVVKPAIVNQDCVENHFCQVRASNGQNNNPTFLQQQSVQNSVRFGQTVISRKSNAGKPR</sequence>
<organism evidence="2 3">
    <name type="scientific">Paramuricea clavata</name>
    <name type="common">Red gorgonian</name>
    <name type="synonym">Violescent sea-whip</name>
    <dbReference type="NCBI Taxonomy" id="317549"/>
    <lineage>
        <taxon>Eukaryota</taxon>
        <taxon>Metazoa</taxon>
        <taxon>Cnidaria</taxon>
        <taxon>Anthozoa</taxon>
        <taxon>Octocorallia</taxon>
        <taxon>Malacalcyonacea</taxon>
        <taxon>Plexauridae</taxon>
        <taxon>Paramuricea</taxon>
    </lineage>
</organism>
<gene>
    <name evidence="2" type="ORF">PACLA_8A026464</name>
</gene>
<name>A0A7D9E246_PARCT</name>
<evidence type="ECO:0000259" key="1">
    <source>
        <dbReference type="Pfam" id="PF21789"/>
    </source>
</evidence>
<accession>A0A7D9E246</accession>
<protein>
    <recommendedName>
        <fullName evidence="1">Transposable element P transposase-like RNase H C-terminal domain-containing protein</fullName>
    </recommendedName>
</protein>
<dbReference type="Proteomes" id="UP001152795">
    <property type="component" value="Unassembled WGS sequence"/>
</dbReference>
<dbReference type="Pfam" id="PF21789">
    <property type="entry name" value="TNP-like_RNaseH_C"/>
    <property type="match status" value="1"/>
</dbReference>
<dbReference type="AlphaFoldDB" id="A0A7D9E246"/>
<proteinExistence type="predicted"/>
<dbReference type="InterPro" id="IPR048367">
    <property type="entry name" value="TNP-like_RNaseH_C"/>
</dbReference>
<feature type="domain" description="Transposable element P transposase-like RNase H C-terminal" evidence="1">
    <location>
        <begin position="73"/>
        <end position="100"/>
    </location>
</feature>